<proteinExistence type="inferred from homology"/>
<evidence type="ECO:0000313" key="6">
    <source>
        <dbReference type="Proteomes" id="UP000183613"/>
    </source>
</evidence>
<evidence type="ECO:0000256" key="3">
    <source>
        <dbReference type="ARBA" id="ARBA00023125"/>
    </source>
</evidence>
<dbReference type="GO" id="GO:0060567">
    <property type="term" value="P:negative regulation of termination of DNA-templated transcription"/>
    <property type="evidence" value="ECO:0007669"/>
    <property type="project" value="InterPro"/>
</dbReference>
<comment type="similarity">
    <text evidence="1">Belongs to the phage antitermination Q type 1 family.</text>
</comment>
<sequence>MMIRKTLHRPLGDTEHMLEQWGWWRMDGMGIPSYASPMLALMRDALPSSTKSYTITDELACAVDGALAKLCKRDQQMGDMVWLYYGSKWPAVRVGRHYKVSEMKARELIKAGVAWIDCVLETLREAA</sequence>
<name>A0A1H5MNW6_PSEDM</name>
<dbReference type="Pfam" id="PF06530">
    <property type="entry name" value="Phage_antitermQ"/>
    <property type="match status" value="1"/>
</dbReference>
<keyword evidence="6" id="KW-1185">Reference proteome</keyword>
<dbReference type="Proteomes" id="UP000183613">
    <property type="component" value="Unassembled WGS sequence"/>
</dbReference>
<evidence type="ECO:0000256" key="2">
    <source>
        <dbReference type="ARBA" id="ARBA00023015"/>
    </source>
</evidence>
<gene>
    <name evidence="5" type="ORF">SAMN04489800_2774</name>
</gene>
<organism evidence="5 6">
    <name type="scientific">Pseudomonas deceptionensis</name>
    <dbReference type="NCBI Taxonomy" id="882211"/>
    <lineage>
        <taxon>Bacteria</taxon>
        <taxon>Pseudomonadati</taxon>
        <taxon>Pseudomonadota</taxon>
        <taxon>Gammaproteobacteria</taxon>
        <taxon>Pseudomonadales</taxon>
        <taxon>Pseudomonadaceae</taxon>
        <taxon>Pseudomonas</taxon>
    </lineage>
</organism>
<evidence type="ECO:0000256" key="1">
    <source>
        <dbReference type="ARBA" id="ARBA00010234"/>
    </source>
</evidence>
<dbReference type="AlphaFoldDB" id="A0A1H5MNW6"/>
<comment type="caution">
    <text evidence="5">The sequence shown here is derived from an EMBL/GenBank/DDBJ whole genome shotgun (WGS) entry which is preliminary data.</text>
</comment>
<dbReference type="InterPro" id="IPR010534">
    <property type="entry name" value="Phage_933W_GpQ"/>
</dbReference>
<dbReference type="GO" id="GO:0003677">
    <property type="term" value="F:DNA binding"/>
    <property type="evidence" value="ECO:0007669"/>
    <property type="project" value="UniProtKB-KW"/>
</dbReference>
<keyword evidence="4" id="KW-0804">Transcription</keyword>
<protein>
    <recommendedName>
        <fullName evidence="7">Phage antitermination protein Q</fullName>
    </recommendedName>
</protein>
<keyword evidence="3" id="KW-0238">DNA-binding</keyword>
<evidence type="ECO:0000256" key="4">
    <source>
        <dbReference type="ARBA" id="ARBA00023163"/>
    </source>
</evidence>
<dbReference type="EMBL" id="FNUD01000002">
    <property type="protein sequence ID" value="SEE91004.1"/>
    <property type="molecule type" value="Genomic_DNA"/>
</dbReference>
<evidence type="ECO:0008006" key="7">
    <source>
        <dbReference type="Google" id="ProtNLM"/>
    </source>
</evidence>
<keyword evidence="2" id="KW-0805">Transcription regulation</keyword>
<dbReference type="RefSeq" id="WP_169883045.1">
    <property type="nucleotide sequence ID" value="NZ_FNUD01000002.1"/>
</dbReference>
<evidence type="ECO:0000313" key="5">
    <source>
        <dbReference type="EMBL" id="SEE91004.1"/>
    </source>
</evidence>
<accession>A0A1H5MNW6</accession>
<reference evidence="5" key="1">
    <citation type="submission" date="2016-10" db="EMBL/GenBank/DDBJ databases">
        <authorList>
            <person name="Varghese N."/>
            <person name="Submissions S."/>
        </authorList>
    </citation>
    <scope>NUCLEOTIDE SEQUENCE [LARGE SCALE GENOMIC DNA]</scope>
    <source>
        <strain evidence="5">LMG 25555</strain>
    </source>
</reference>